<proteinExistence type="predicted"/>
<evidence type="ECO:0000313" key="1">
    <source>
        <dbReference type="EMBL" id="KAF7681213.1"/>
    </source>
</evidence>
<dbReference type="Proteomes" id="UP000596902">
    <property type="component" value="Unassembled WGS sequence"/>
</dbReference>
<organism evidence="1 2">
    <name type="scientific">Alternaria burnsii</name>
    <dbReference type="NCBI Taxonomy" id="1187904"/>
    <lineage>
        <taxon>Eukaryota</taxon>
        <taxon>Fungi</taxon>
        <taxon>Dikarya</taxon>
        <taxon>Ascomycota</taxon>
        <taxon>Pezizomycotina</taxon>
        <taxon>Dothideomycetes</taxon>
        <taxon>Pleosporomycetidae</taxon>
        <taxon>Pleosporales</taxon>
        <taxon>Pleosporineae</taxon>
        <taxon>Pleosporaceae</taxon>
        <taxon>Alternaria</taxon>
        <taxon>Alternaria sect. Alternaria</taxon>
    </lineage>
</organism>
<evidence type="ECO:0000313" key="2">
    <source>
        <dbReference type="Proteomes" id="UP000596902"/>
    </source>
</evidence>
<name>A0A8H7BGM9_9PLEO</name>
<reference evidence="1" key="1">
    <citation type="submission" date="2020-01" db="EMBL/GenBank/DDBJ databases">
        <authorList>
            <person name="Feng Z.H.Z."/>
        </authorList>
    </citation>
    <scope>NUCLEOTIDE SEQUENCE</scope>
    <source>
        <strain evidence="1">CBS107.38</strain>
    </source>
</reference>
<reference evidence="1" key="2">
    <citation type="submission" date="2020-08" db="EMBL/GenBank/DDBJ databases">
        <title>Draft Genome Sequence of Cumin Blight Pathogen Alternaria burnsii.</title>
        <authorList>
            <person name="Feng Z."/>
        </authorList>
    </citation>
    <scope>NUCLEOTIDE SEQUENCE</scope>
    <source>
        <strain evidence="1">CBS107.38</strain>
    </source>
</reference>
<protein>
    <submittedName>
        <fullName evidence="1">Uncharacterized protein</fullName>
    </submittedName>
</protein>
<dbReference type="AlphaFoldDB" id="A0A8H7BGM9"/>
<gene>
    <name evidence="1" type="ORF">GT037_000189</name>
</gene>
<dbReference type="RefSeq" id="XP_038791092.1">
    <property type="nucleotide sequence ID" value="XM_038925236.1"/>
</dbReference>
<comment type="caution">
    <text evidence="1">The sequence shown here is derived from an EMBL/GenBank/DDBJ whole genome shotgun (WGS) entry which is preliminary data.</text>
</comment>
<dbReference type="EMBL" id="JAAABM010000001">
    <property type="protein sequence ID" value="KAF7681213.1"/>
    <property type="molecule type" value="Genomic_DNA"/>
</dbReference>
<sequence length="73" mass="8208">MGKESSFRLCIAFLLIVQIGCWALTLLDLLHPGKPHAIIRTTMDLVSIYFSRCCQSSAALQQLAYTDIRGLMY</sequence>
<dbReference type="GeneID" id="62198414"/>
<keyword evidence="2" id="KW-1185">Reference proteome</keyword>
<accession>A0A8H7BGM9</accession>